<dbReference type="EMBL" id="JBANMG010000009">
    <property type="protein sequence ID" value="KAK6949362.1"/>
    <property type="molecule type" value="Genomic_DNA"/>
</dbReference>
<gene>
    <name evidence="2" type="ORF">Daesc_009437</name>
</gene>
<feature type="region of interest" description="Disordered" evidence="1">
    <location>
        <begin position="66"/>
        <end position="94"/>
    </location>
</feature>
<dbReference type="PROSITE" id="PS51257">
    <property type="entry name" value="PROKAR_LIPOPROTEIN"/>
    <property type="match status" value="1"/>
</dbReference>
<feature type="compositionally biased region" description="Polar residues" evidence="1">
    <location>
        <begin position="66"/>
        <end position="83"/>
    </location>
</feature>
<comment type="caution">
    <text evidence="2">The sequence shown here is derived from an EMBL/GenBank/DDBJ whole genome shotgun (WGS) entry which is preliminary data.</text>
</comment>
<evidence type="ECO:0000313" key="2">
    <source>
        <dbReference type="EMBL" id="KAK6949362.1"/>
    </source>
</evidence>
<evidence type="ECO:0008006" key="4">
    <source>
        <dbReference type="Google" id="ProtNLM"/>
    </source>
</evidence>
<evidence type="ECO:0000313" key="3">
    <source>
        <dbReference type="Proteomes" id="UP001369815"/>
    </source>
</evidence>
<reference evidence="2 3" key="1">
    <citation type="journal article" date="2024" name="Front Chem Biol">
        <title>Unveiling the potential of Daldinia eschscholtzii MFLUCC 19-0629 through bioactivity and bioinformatics studies for enhanced sustainable agriculture production.</title>
        <authorList>
            <person name="Brooks S."/>
            <person name="Weaver J.A."/>
            <person name="Klomchit A."/>
            <person name="Alharthi S.A."/>
            <person name="Onlamun T."/>
            <person name="Nurani R."/>
            <person name="Vong T.K."/>
            <person name="Alberti F."/>
            <person name="Greco C."/>
        </authorList>
    </citation>
    <scope>NUCLEOTIDE SEQUENCE [LARGE SCALE GENOMIC DNA]</scope>
    <source>
        <strain evidence="2">MFLUCC 19-0629</strain>
    </source>
</reference>
<feature type="region of interest" description="Disordered" evidence="1">
    <location>
        <begin position="116"/>
        <end position="136"/>
    </location>
</feature>
<proteinExistence type="predicted"/>
<name>A0AAX6MAZ2_9PEZI</name>
<keyword evidence="3" id="KW-1185">Reference proteome</keyword>
<evidence type="ECO:0000256" key="1">
    <source>
        <dbReference type="SAM" id="MobiDB-lite"/>
    </source>
</evidence>
<protein>
    <recommendedName>
        <fullName evidence="4">Integral membrane protein</fullName>
    </recommendedName>
</protein>
<dbReference type="AlphaFoldDB" id="A0AAX6MAZ2"/>
<dbReference type="Proteomes" id="UP001369815">
    <property type="component" value="Unassembled WGS sequence"/>
</dbReference>
<organism evidence="2 3">
    <name type="scientific">Daldinia eschscholtzii</name>
    <dbReference type="NCBI Taxonomy" id="292717"/>
    <lineage>
        <taxon>Eukaryota</taxon>
        <taxon>Fungi</taxon>
        <taxon>Dikarya</taxon>
        <taxon>Ascomycota</taxon>
        <taxon>Pezizomycotina</taxon>
        <taxon>Sordariomycetes</taxon>
        <taxon>Xylariomycetidae</taxon>
        <taxon>Xylariales</taxon>
        <taxon>Hypoxylaceae</taxon>
        <taxon>Daldinia</taxon>
    </lineage>
</organism>
<sequence>MARTPVTYAYNYQVNFGVLMLWGEIQSGLAIVCACLPTLGPLFQSTPKARKVVRSWFGLPSMHSTKSRVVSGQQAKTSDTSKPARSWPQAEEQHYPHYTRASGSWIRVDENASDTFPLKPIAAQDNSSSSRDLERN</sequence>
<accession>A0AAX6MAZ2</accession>